<comment type="caution">
    <text evidence="1">The sequence shown here is derived from an EMBL/GenBank/DDBJ whole genome shotgun (WGS) entry which is preliminary data.</text>
</comment>
<dbReference type="AlphaFoldDB" id="A0A2R5GV62"/>
<evidence type="ECO:0000313" key="1">
    <source>
        <dbReference type="EMBL" id="GBG31804.1"/>
    </source>
</evidence>
<dbReference type="InParanoid" id="A0A2R5GV62"/>
<evidence type="ECO:0000313" key="2">
    <source>
        <dbReference type="Proteomes" id="UP000241890"/>
    </source>
</evidence>
<organism evidence="1 2">
    <name type="scientific">Hondaea fermentalgiana</name>
    <dbReference type="NCBI Taxonomy" id="2315210"/>
    <lineage>
        <taxon>Eukaryota</taxon>
        <taxon>Sar</taxon>
        <taxon>Stramenopiles</taxon>
        <taxon>Bigyra</taxon>
        <taxon>Labyrinthulomycetes</taxon>
        <taxon>Thraustochytrida</taxon>
        <taxon>Thraustochytriidae</taxon>
        <taxon>Hondaea</taxon>
    </lineage>
</organism>
<protein>
    <submittedName>
        <fullName evidence="1">Uncharacterized protein</fullName>
    </submittedName>
</protein>
<sequence length="231" mass="24749">MADLPLAVVVAQGDMDRNSVIVATAVNEREDEGNLSYEMQSLFSNVHSSGTYSHAGGSPILIENASNDMVMMMVPTSVLASSPTRAVLMDSSMNEAARVEVFSGSREGGSDDCDECCCLEEGFLSVDFSATATRRKMLRVVAESRKGGGTSYLKLNAHVDNRTYTIETQGLLGVNIPIKCATAEVATVMYMSSPEVGYPKIDLQINSTCLDPAAVMLMVVAFVVAARELRL</sequence>
<gene>
    <name evidence="1" type="ORF">FCC1311_080292</name>
</gene>
<dbReference type="Proteomes" id="UP000241890">
    <property type="component" value="Unassembled WGS sequence"/>
</dbReference>
<dbReference type="EMBL" id="BEYU01000107">
    <property type="protein sequence ID" value="GBG31804.1"/>
    <property type="molecule type" value="Genomic_DNA"/>
</dbReference>
<proteinExistence type="predicted"/>
<accession>A0A2R5GV62</accession>
<name>A0A2R5GV62_9STRA</name>
<keyword evidence="2" id="KW-1185">Reference proteome</keyword>
<reference evidence="1 2" key="1">
    <citation type="submission" date="2017-12" db="EMBL/GenBank/DDBJ databases">
        <title>Sequencing, de novo assembly and annotation of complete genome of a new Thraustochytrid species, strain FCC1311.</title>
        <authorList>
            <person name="Sedici K."/>
            <person name="Godart F."/>
            <person name="Aiese Cigliano R."/>
            <person name="Sanseverino W."/>
            <person name="Barakat M."/>
            <person name="Ortet P."/>
            <person name="Marechal E."/>
            <person name="Cagnac O."/>
            <person name="Amato A."/>
        </authorList>
    </citation>
    <scope>NUCLEOTIDE SEQUENCE [LARGE SCALE GENOMIC DNA]</scope>
</reference>